<protein>
    <submittedName>
        <fullName evidence="1">Uncharacterized protein</fullName>
    </submittedName>
</protein>
<dbReference type="EMBL" id="SMAR01000033">
    <property type="protein sequence ID" value="TCT34619.1"/>
    <property type="molecule type" value="Genomic_DNA"/>
</dbReference>
<evidence type="ECO:0000313" key="1">
    <source>
        <dbReference type="EMBL" id="TCT34619.1"/>
    </source>
</evidence>
<proteinExistence type="predicted"/>
<name>A0A4R3NKS7_9HYPH</name>
<sequence length="82" mass="8901">MADRELFGRALAAHEFAREAMADLHAHIARNHPDWNGLADLEAYSANALSAMSDFLADAKAAEIETATGCSVRALYPRRKAS</sequence>
<reference evidence="1 2" key="1">
    <citation type="submission" date="2019-03" db="EMBL/GenBank/DDBJ databases">
        <title>Freshwater and sediment microbial communities from various areas in North America, analyzing microbe dynamics in response to fracking.</title>
        <authorList>
            <person name="Lamendella R."/>
        </authorList>
    </citation>
    <scope>NUCLEOTIDE SEQUENCE [LARGE SCALE GENOMIC DNA]</scope>
    <source>
        <strain evidence="1 2">175.2</strain>
    </source>
</reference>
<gene>
    <name evidence="1" type="ORF">EDC90_103313</name>
</gene>
<evidence type="ECO:0000313" key="2">
    <source>
        <dbReference type="Proteomes" id="UP000295097"/>
    </source>
</evidence>
<comment type="caution">
    <text evidence="1">The sequence shown here is derived from an EMBL/GenBank/DDBJ whole genome shotgun (WGS) entry which is preliminary data.</text>
</comment>
<organism evidence="1 2">
    <name type="scientific">Martelella mediterranea</name>
    <dbReference type="NCBI Taxonomy" id="293089"/>
    <lineage>
        <taxon>Bacteria</taxon>
        <taxon>Pseudomonadati</taxon>
        <taxon>Pseudomonadota</taxon>
        <taxon>Alphaproteobacteria</taxon>
        <taxon>Hyphomicrobiales</taxon>
        <taxon>Aurantimonadaceae</taxon>
        <taxon>Martelella</taxon>
    </lineage>
</organism>
<accession>A0A4R3NKS7</accession>
<dbReference type="Proteomes" id="UP000295097">
    <property type="component" value="Unassembled WGS sequence"/>
</dbReference>
<dbReference type="AlphaFoldDB" id="A0A4R3NKS7"/>
<keyword evidence="2" id="KW-1185">Reference proteome</keyword>
<dbReference type="RefSeq" id="WP_132313642.1">
    <property type="nucleotide sequence ID" value="NZ_SMAR01000033.1"/>
</dbReference>